<feature type="transmembrane region" description="Helical" evidence="2">
    <location>
        <begin position="102"/>
        <end position="122"/>
    </location>
</feature>
<gene>
    <name evidence="4" type="ORF">LAMI_0G16006G</name>
</gene>
<feature type="transmembrane region" description="Helical" evidence="2">
    <location>
        <begin position="243"/>
        <end position="270"/>
    </location>
</feature>
<sequence length="433" mass="47361">MRVVEAFKTANRDVKICWLSAFLRLMSYGLTNQILTLFLSEIHVSEQQMGWFMSLTLIGDVAISYPLTWYADRLGRRRTLVAGAIAMCASGVVFSYSENYYVLLTFAVLGVISPSSDEVGPFKSIEESTLAHLTPHNKRPEVYAVHWMMSTSGSALGSISCGWIVRLLLETGAADTLLDCHKLVFVVYAVLAAAKLVAILLLSDAAETGHSNNTLPETVEEETAVLLKSRRATRGLSPETYAVLVRLLIVFMLDSFGVGFMTSAWMVFYYSTVFKLTSVALGTLFFSAGIIMALSSLPSSILARKFGPVKATLVAQVPSALFFMLIPFAEFYFPLSVLLFSLYNLTVAMDVTPRQILLTSIIKPADLTRVMGIVNMGKTFSRCIGPIFTGLLAEKGLLWSCFTISGSFVLLADTVLLASFSHADAEILSKTNS</sequence>
<dbReference type="PROSITE" id="PS50850">
    <property type="entry name" value="MFS"/>
    <property type="match status" value="1"/>
</dbReference>
<dbReference type="SUPFAM" id="SSF103473">
    <property type="entry name" value="MFS general substrate transporter"/>
    <property type="match status" value="1"/>
</dbReference>
<dbReference type="PANTHER" id="PTHR23520:SF2">
    <property type="entry name" value="ABR173CP"/>
    <property type="match status" value="1"/>
</dbReference>
<feature type="transmembrane region" description="Helical" evidence="2">
    <location>
        <begin position="143"/>
        <end position="165"/>
    </location>
</feature>
<evidence type="ECO:0000313" key="4">
    <source>
        <dbReference type="EMBL" id="SCV02112.1"/>
    </source>
</evidence>
<keyword evidence="5" id="KW-1185">Reference proteome</keyword>
<dbReference type="Proteomes" id="UP000191024">
    <property type="component" value="Chromosome G"/>
</dbReference>
<dbReference type="Pfam" id="PF07690">
    <property type="entry name" value="MFS_1"/>
    <property type="match status" value="1"/>
</dbReference>
<dbReference type="AlphaFoldDB" id="A0A1G4KCN7"/>
<evidence type="ECO:0000256" key="1">
    <source>
        <dbReference type="ARBA" id="ARBA00004141"/>
    </source>
</evidence>
<dbReference type="GO" id="GO:0022857">
    <property type="term" value="F:transmembrane transporter activity"/>
    <property type="evidence" value="ECO:0007669"/>
    <property type="project" value="InterPro"/>
</dbReference>
<dbReference type="PANTHER" id="PTHR23520">
    <property type="entry name" value="TRANSPORTER, PUTATIVE (AFU_ORTHOLOGUE AFUA_3G04000)-RELATED"/>
    <property type="match status" value="1"/>
</dbReference>
<feature type="transmembrane region" description="Helical" evidence="2">
    <location>
        <begin position="397"/>
        <end position="420"/>
    </location>
</feature>
<evidence type="ECO:0000313" key="5">
    <source>
        <dbReference type="Proteomes" id="UP000191024"/>
    </source>
</evidence>
<feature type="transmembrane region" description="Helical" evidence="2">
    <location>
        <begin position="320"/>
        <end position="343"/>
    </location>
</feature>
<feature type="transmembrane region" description="Helical" evidence="2">
    <location>
        <begin position="185"/>
        <end position="202"/>
    </location>
</feature>
<evidence type="ECO:0000259" key="3">
    <source>
        <dbReference type="PROSITE" id="PS50850"/>
    </source>
</evidence>
<protein>
    <submittedName>
        <fullName evidence="4">LAMI_0G16006g1_1</fullName>
    </submittedName>
</protein>
<accession>A0A1G4KCN7</accession>
<reference evidence="4 5" key="1">
    <citation type="submission" date="2016-03" db="EMBL/GenBank/DDBJ databases">
        <authorList>
            <person name="Devillers H."/>
        </authorList>
    </citation>
    <scope>NUCLEOTIDE SEQUENCE [LARGE SCALE GENOMIC DNA]</scope>
    <source>
        <strain evidence="4">CBS 11717</strain>
    </source>
</reference>
<dbReference type="EMBL" id="LT598469">
    <property type="protein sequence ID" value="SCV02112.1"/>
    <property type="molecule type" value="Genomic_DNA"/>
</dbReference>
<feature type="transmembrane region" description="Helical" evidence="2">
    <location>
        <begin position="21"/>
        <end position="39"/>
    </location>
</feature>
<keyword evidence="2" id="KW-0472">Membrane</keyword>
<dbReference type="Gene3D" id="1.20.1250.20">
    <property type="entry name" value="MFS general substrate transporter like domains"/>
    <property type="match status" value="1"/>
</dbReference>
<comment type="subcellular location">
    <subcellularLocation>
        <location evidence="1">Membrane</location>
        <topology evidence="1">Multi-pass membrane protein</topology>
    </subcellularLocation>
</comment>
<feature type="transmembrane region" description="Helical" evidence="2">
    <location>
        <begin position="276"/>
        <end position="299"/>
    </location>
</feature>
<dbReference type="InterPro" id="IPR036259">
    <property type="entry name" value="MFS_trans_sf"/>
</dbReference>
<feature type="transmembrane region" description="Helical" evidence="2">
    <location>
        <begin position="51"/>
        <end position="71"/>
    </location>
</feature>
<feature type="domain" description="Major facilitator superfamily (MFS) profile" evidence="3">
    <location>
        <begin position="13"/>
        <end position="424"/>
    </location>
</feature>
<evidence type="ECO:0000256" key="2">
    <source>
        <dbReference type="SAM" id="Phobius"/>
    </source>
</evidence>
<organism evidence="4 5">
    <name type="scientific">Lachancea mirantina</name>
    <dbReference type="NCBI Taxonomy" id="1230905"/>
    <lineage>
        <taxon>Eukaryota</taxon>
        <taxon>Fungi</taxon>
        <taxon>Dikarya</taxon>
        <taxon>Ascomycota</taxon>
        <taxon>Saccharomycotina</taxon>
        <taxon>Saccharomycetes</taxon>
        <taxon>Saccharomycetales</taxon>
        <taxon>Saccharomycetaceae</taxon>
        <taxon>Lachancea</taxon>
    </lineage>
</organism>
<dbReference type="OrthoDB" id="10027823at2759"/>
<dbReference type="InterPro" id="IPR011701">
    <property type="entry name" value="MFS"/>
</dbReference>
<keyword evidence="2" id="KW-0812">Transmembrane</keyword>
<dbReference type="GO" id="GO:0000329">
    <property type="term" value="C:fungal-type vacuole membrane"/>
    <property type="evidence" value="ECO:0007669"/>
    <property type="project" value="TreeGrafter"/>
</dbReference>
<name>A0A1G4KCN7_9SACH</name>
<dbReference type="InterPro" id="IPR020846">
    <property type="entry name" value="MFS_dom"/>
</dbReference>
<proteinExistence type="predicted"/>
<keyword evidence="2" id="KW-1133">Transmembrane helix</keyword>